<evidence type="ECO:0000256" key="1">
    <source>
        <dbReference type="SAM" id="MobiDB-lite"/>
    </source>
</evidence>
<dbReference type="EMBL" id="UZAM01006693">
    <property type="protein sequence ID" value="VDO93028.1"/>
    <property type="molecule type" value="Genomic_DNA"/>
</dbReference>
<feature type="region of interest" description="Disordered" evidence="1">
    <location>
        <begin position="1"/>
        <end position="50"/>
    </location>
</feature>
<accession>A0A183IBQ4</accession>
<evidence type="ECO:0000313" key="4">
    <source>
        <dbReference type="WBParaSite" id="SBAD_0000108001-mRNA-1"/>
    </source>
</evidence>
<protein>
    <submittedName>
        <fullName evidence="2 4">Uncharacterized protein</fullName>
    </submittedName>
</protein>
<proteinExistence type="predicted"/>
<keyword evidence="3" id="KW-1185">Reference proteome</keyword>
<sequence>MIPGCRATAATGSDNMEMIAETSNPSSHHSNDRLPRRPSRGDDVDSRTESDYVQLKQYKIMHDIGKVRSDDFPARTRKLFREDWSSDERIFS</sequence>
<organism evidence="4">
    <name type="scientific">Soboliphyme baturini</name>
    <dbReference type="NCBI Taxonomy" id="241478"/>
    <lineage>
        <taxon>Eukaryota</taxon>
        <taxon>Metazoa</taxon>
        <taxon>Ecdysozoa</taxon>
        <taxon>Nematoda</taxon>
        <taxon>Enoplea</taxon>
        <taxon>Dorylaimia</taxon>
        <taxon>Dioctophymatida</taxon>
        <taxon>Dioctophymatoidea</taxon>
        <taxon>Soboliphymatidae</taxon>
        <taxon>Soboliphyme</taxon>
    </lineage>
</organism>
<evidence type="ECO:0000313" key="2">
    <source>
        <dbReference type="EMBL" id="VDO93028.1"/>
    </source>
</evidence>
<dbReference type="WBParaSite" id="SBAD_0000108001-mRNA-1">
    <property type="protein sequence ID" value="SBAD_0000108001-mRNA-1"/>
    <property type="gene ID" value="SBAD_0000108001"/>
</dbReference>
<name>A0A183IBQ4_9BILA</name>
<reference evidence="2 3" key="2">
    <citation type="submission" date="2018-11" db="EMBL/GenBank/DDBJ databases">
        <authorList>
            <consortium name="Pathogen Informatics"/>
        </authorList>
    </citation>
    <scope>NUCLEOTIDE SEQUENCE [LARGE SCALE GENOMIC DNA]</scope>
</reference>
<gene>
    <name evidence="2" type="ORF">SBAD_LOCUS1048</name>
</gene>
<dbReference type="AlphaFoldDB" id="A0A183IBQ4"/>
<reference evidence="4" key="1">
    <citation type="submission" date="2016-06" db="UniProtKB">
        <authorList>
            <consortium name="WormBaseParasite"/>
        </authorList>
    </citation>
    <scope>IDENTIFICATION</scope>
</reference>
<dbReference type="Proteomes" id="UP000270296">
    <property type="component" value="Unassembled WGS sequence"/>
</dbReference>
<evidence type="ECO:0000313" key="3">
    <source>
        <dbReference type="Proteomes" id="UP000270296"/>
    </source>
</evidence>
<feature type="compositionally biased region" description="Basic and acidic residues" evidence="1">
    <location>
        <begin position="29"/>
        <end position="50"/>
    </location>
</feature>